<dbReference type="Proteomes" id="UP000319160">
    <property type="component" value="Unassembled WGS sequence"/>
</dbReference>
<dbReference type="InterPro" id="IPR008271">
    <property type="entry name" value="Ser/Thr_kinase_AS"/>
</dbReference>
<dbReference type="PANTHER" id="PTHR44167">
    <property type="entry name" value="OVARIAN-SPECIFIC SERINE/THREONINE-PROTEIN KINASE LOK-RELATED"/>
    <property type="match status" value="1"/>
</dbReference>
<dbReference type="EMBL" id="VFLP01000013">
    <property type="protein sequence ID" value="TRX96073.1"/>
    <property type="molecule type" value="Genomic_DNA"/>
</dbReference>
<evidence type="ECO:0000313" key="2">
    <source>
        <dbReference type="EMBL" id="TRX96073.1"/>
    </source>
</evidence>
<protein>
    <recommendedName>
        <fullName evidence="1">Protein kinase domain-containing protein</fullName>
    </recommendedName>
</protein>
<dbReference type="AlphaFoldDB" id="A0A553I7A8"/>
<evidence type="ECO:0000313" key="3">
    <source>
        <dbReference type="Proteomes" id="UP000319160"/>
    </source>
</evidence>
<dbReference type="PROSITE" id="PS50011">
    <property type="entry name" value="PROTEIN_KINASE_DOM"/>
    <property type="match status" value="1"/>
</dbReference>
<dbReference type="Gene3D" id="1.10.510.10">
    <property type="entry name" value="Transferase(Phosphotransferase) domain 1"/>
    <property type="match status" value="1"/>
</dbReference>
<dbReference type="SMART" id="SM00220">
    <property type="entry name" value="S_TKc"/>
    <property type="match status" value="1"/>
</dbReference>
<comment type="caution">
    <text evidence="2">The sequence shown here is derived from an EMBL/GenBank/DDBJ whole genome shotgun (WGS) entry which is preliminary data.</text>
</comment>
<evidence type="ECO:0000259" key="1">
    <source>
        <dbReference type="PROSITE" id="PS50011"/>
    </source>
</evidence>
<dbReference type="GO" id="GO:0005524">
    <property type="term" value="F:ATP binding"/>
    <property type="evidence" value="ECO:0007669"/>
    <property type="project" value="InterPro"/>
</dbReference>
<dbReference type="PROSITE" id="PS00108">
    <property type="entry name" value="PROTEIN_KINASE_ST"/>
    <property type="match status" value="1"/>
</dbReference>
<gene>
    <name evidence="2" type="ORF">FHL15_003215</name>
</gene>
<dbReference type="InterPro" id="IPR000719">
    <property type="entry name" value="Prot_kinase_dom"/>
</dbReference>
<dbReference type="SUPFAM" id="SSF56112">
    <property type="entry name" value="Protein kinase-like (PK-like)"/>
    <property type="match status" value="1"/>
</dbReference>
<dbReference type="GO" id="GO:0004674">
    <property type="term" value="F:protein serine/threonine kinase activity"/>
    <property type="evidence" value="ECO:0007669"/>
    <property type="project" value="TreeGrafter"/>
</dbReference>
<accession>A0A553I7A8</accession>
<sequence>MSPANFEGLSTRAMSRLPFVELVPSSSAHLPSIVNAESGVGQAQGDFVVAHYRLRLASSRLAEPGLGRTQFKEQLGGGVVSVSSSSGRGIQQYISIFTVFGLKGPRRDYSGTLMGLGPLYLHRASSFAHARSEISTMSPPGPGTFKASQAYHFHAKRRSCSRVANSSHRGGNTIVDADGDSELYFTFLVGKTYSLQEAYNMRGAALPQSLTALKPLAIISRTGLSQSRQALNSVIHSKGARHASTVEHSSILPPELIEPGVILRGYSGKEYTIQNVLQDRQNRQVYLARADEKMFVLKSLFEKDYNYSLPLQLRFNQSPYLRALRDTVPEQKMFVNEYLTDHLLNFAFKDVPLATQKRILRDTLRGLATLHSQNIAHLDVKANNIMIDYQETPEGIVVDRVQLSDLEDSTHIPPGQALSGLQVGNQLWRSPEAHVQGAIGKPSDIFSLAIVFIFLRLRNVIFLADGDSKIDPTTDILTRQFSYFANRDDLDGFLQYLGPRHPWASDFRRIADSFDEKNPRRPFALWKSDLLDAGFKDLISKMTNFDPRKRITAEEALKHPWFADAADE</sequence>
<reference evidence="3" key="1">
    <citation type="submission" date="2019-06" db="EMBL/GenBank/DDBJ databases">
        <title>Draft genome sequence of the griseofulvin-producing fungus Xylaria cubensis strain G536.</title>
        <authorList>
            <person name="Mead M.E."/>
            <person name="Raja H.A."/>
            <person name="Steenwyk J.L."/>
            <person name="Knowles S.L."/>
            <person name="Oberlies N.H."/>
            <person name="Rokas A."/>
        </authorList>
    </citation>
    <scope>NUCLEOTIDE SEQUENCE [LARGE SCALE GENOMIC DNA]</scope>
    <source>
        <strain evidence="3">G536</strain>
    </source>
</reference>
<organism evidence="2 3">
    <name type="scientific">Xylaria flabelliformis</name>
    <dbReference type="NCBI Taxonomy" id="2512241"/>
    <lineage>
        <taxon>Eukaryota</taxon>
        <taxon>Fungi</taxon>
        <taxon>Dikarya</taxon>
        <taxon>Ascomycota</taxon>
        <taxon>Pezizomycotina</taxon>
        <taxon>Sordariomycetes</taxon>
        <taxon>Xylariomycetidae</taxon>
        <taxon>Xylariales</taxon>
        <taxon>Xylariaceae</taxon>
        <taxon>Xylaria</taxon>
    </lineage>
</organism>
<dbReference type="PANTHER" id="PTHR44167:SF24">
    <property type="entry name" value="SERINE_THREONINE-PROTEIN KINASE CHK2"/>
    <property type="match status" value="1"/>
</dbReference>
<keyword evidence="3" id="KW-1185">Reference proteome</keyword>
<dbReference type="Pfam" id="PF00069">
    <property type="entry name" value="Pkinase"/>
    <property type="match status" value="1"/>
</dbReference>
<dbReference type="GO" id="GO:0005634">
    <property type="term" value="C:nucleus"/>
    <property type="evidence" value="ECO:0007669"/>
    <property type="project" value="TreeGrafter"/>
</dbReference>
<proteinExistence type="predicted"/>
<feature type="domain" description="Protein kinase" evidence="1">
    <location>
        <begin position="213"/>
        <end position="562"/>
    </location>
</feature>
<dbReference type="OrthoDB" id="4062651at2759"/>
<dbReference type="InterPro" id="IPR011009">
    <property type="entry name" value="Kinase-like_dom_sf"/>
</dbReference>
<dbReference type="STRING" id="2512241.A0A553I7A8"/>
<name>A0A553I7A8_9PEZI</name>
<dbReference type="GO" id="GO:0044773">
    <property type="term" value="P:mitotic DNA damage checkpoint signaling"/>
    <property type="evidence" value="ECO:0007669"/>
    <property type="project" value="TreeGrafter"/>
</dbReference>